<evidence type="ECO:0000259" key="5">
    <source>
        <dbReference type="PROSITE" id="PS50937"/>
    </source>
</evidence>
<keyword evidence="3" id="KW-0804">Transcription</keyword>
<dbReference type="PROSITE" id="PS50937">
    <property type="entry name" value="HTH_MERR_2"/>
    <property type="match status" value="1"/>
</dbReference>
<protein>
    <submittedName>
        <fullName evidence="6">Transcriptional regulator, MerR family</fullName>
    </submittedName>
</protein>
<organism evidence="6">
    <name type="scientific">hydrothermal vent metagenome</name>
    <dbReference type="NCBI Taxonomy" id="652676"/>
    <lineage>
        <taxon>unclassified sequences</taxon>
        <taxon>metagenomes</taxon>
        <taxon>ecological metagenomes</taxon>
    </lineage>
</organism>
<dbReference type="CDD" id="cd04770">
    <property type="entry name" value="HTH_HMRTR"/>
    <property type="match status" value="1"/>
</dbReference>
<dbReference type="PANTHER" id="PTHR30204:SF94">
    <property type="entry name" value="HEAVY METAL-DEPENDENT TRANSCRIPTIONAL REGULATOR HI_0293-RELATED"/>
    <property type="match status" value="1"/>
</dbReference>
<evidence type="ECO:0000256" key="4">
    <source>
        <dbReference type="SAM" id="Coils"/>
    </source>
</evidence>
<dbReference type="SMART" id="SM00422">
    <property type="entry name" value="HTH_MERR"/>
    <property type="match status" value="1"/>
</dbReference>
<feature type="coiled-coil region" evidence="4">
    <location>
        <begin position="77"/>
        <end position="111"/>
    </location>
</feature>
<dbReference type="GO" id="GO:0003700">
    <property type="term" value="F:DNA-binding transcription factor activity"/>
    <property type="evidence" value="ECO:0007669"/>
    <property type="project" value="InterPro"/>
</dbReference>
<gene>
    <name evidence="6" type="ORF">MNBD_ALPHA02-2135</name>
</gene>
<dbReference type="EMBL" id="UOED01000055">
    <property type="protein sequence ID" value="VAV90154.1"/>
    <property type="molecule type" value="Genomic_DNA"/>
</dbReference>
<dbReference type="PRINTS" id="PR00040">
    <property type="entry name" value="HTHMERR"/>
</dbReference>
<dbReference type="PANTHER" id="PTHR30204">
    <property type="entry name" value="REDOX-CYCLING DRUG-SENSING TRANSCRIPTIONAL ACTIVATOR SOXR"/>
    <property type="match status" value="1"/>
</dbReference>
<evidence type="ECO:0000256" key="2">
    <source>
        <dbReference type="ARBA" id="ARBA00023125"/>
    </source>
</evidence>
<proteinExistence type="predicted"/>
<dbReference type="InterPro" id="IPR047057">
    <property type="entry name" value="MerR_fam"/>
</dbReference>
<keyword evidence="1" id="KW-0805">Transcription regulation</keyword>
<dbReference type="AlphaFoldDB" id="A0A3B0RA22"/>
<sequence>MNVFTIGQLAKKCGIRTDTIRYYEQLDIIRPEDRSNAGYRLYGSESIRTIKFIRRAKDLGFTLAEIKVLLNLKTSQTATCRDMLERTEAKIAEAKENMNHLHHMHDALEKLSEACPGGDMPLSECPILDHLYPET</sequence>
<evidence type="ECO:0000256" key="1">
    <source>
        <dbReference type="ARBA" id="ARBA00023015"/>
    </source>
</evidence>
<accession>A0A3B0RA22</accession>
<dbReference type="GO" id="GO:0003677">
    <property type="term" value="F:DNA binding"/>
    <property type="evidence" value="ECO:0007669"/>
    <property type="project" value="UniProtKB-KW"/>
</dbReference>
<dbReference type="Gene3D" id="1.10.1660.10">
    <property type="match status" value="1"/>
</dbReference>
<dbReference type="InterPro" id="IPR009061">
    <property type="entry name" value="DNA-bd_dom_put_sf"/>
</dbReference>
<keyword evidence="4" id="KW-0175">Coiled coil</keyword>
<feature type="domain" description="HTH merR-type" evidence="5">
    <location>
        <begin position="3"/>
        <end position="72"/>
    </location>
</feature>
<dbReference type="Pfam" id="PF13411">
    <property type="entry name" value="MerR_1"/>
    <property type="match status" value="1"/>
</dbReference>
<dbReference type="SUPFAM" id="SSF46955">
    <property type="entry name" value="Putative DNA-binding domain"/>
    <property type="match status" value="1"/>
</dbReference>
<name>A0A3B0RA22_9ZZZZ</name>
<evidence type="ECO:0000256" key="3">
    <source>
        <dbReference type="ARBA" id="ARBA00023163"/>
    </source>
</evidence>
<evidence type="ECO:0000313" key="6">
    <source>
        <dbReference type="EMBL" id="VAV90154.1"/>
    </source>
</evidence>
<reference evidence="6" key="1">
    <citation type="submission" date="2018-06" db="EMBL/GenBank/DDBJ databases">
        <authorList>
            <person name="Zhirakovskaya E."/>
        </authorList>
    </citation>
    <scope>NUCLEOTIDE SEQUENCE</scope>
</reference>
<dbReference type="InterPro" id="IPR000551">
    <property type="entry name" value="MerR-type_HTH_dom"/>
</dbReference>
<keyword evidence="2" id="KW-0238">DNA-binding</keyword>